<dbReference type="PROSITE" id="PS51192">
    <property type="entry name" value="HELICASE_ATP_BIND_1"/>
    <property type="match status" value="1"/>
</dbReference>
<dbReference type="EMBL" id="AGTP01071744">
    <property type="status" value="NOT_ANNOTATED_CDS"/>
    <property type="molecule type" value="Genomic_DNA"/>
</dbReference>
<dbReference type="GO" id="GO:0015030">
    <property type="term" value="C:Cajal body"/>
    <property type="evidence" value="ECO:0007669"/>
    <property type="project" value="UniProtKB-SubCell"/>
</dbReference>
<evidence type="ECO:0000256" key="4">
    <source>
        <dbReference type="ARBA" id="ARBA00022664"/>
    </source>
</evidence>
<keyword evidence="8" id="KW-0347">Helicase</keyword>
<dbReference type="EMBL" id="AGTP01071746">
    <property type="status" value="NOT_ANNOTATED_CDS"/>
    <property type="molecule type" value="Genomic_DNA"/>
</dbReference>
<name>I3NB31_ICTTR</name>
<evidence type="ECO:0000256" key="3">
    <source>
        <dbReference type="ARBA" id="ARBA00012552"/>
    </source>
</evidence>
<comment type="similarity">
    <text evidence="14">Belongs to the DEAD box helicase family. DDX46/PRP5 subfamily.</text>
</comment>
<dbReference type="EMBL" id="AGTP01071747">
    <property type="status" value="NOT_ANNOTATED_CDS"/>
    <property type="molecule type" value="Genomic_DNA"/>
</dbReference>
<dbReference type="SMART" id="SM00487">
    <property type="entry name" value="DEXDc"/>
    <property type="match status" value="1"/>
</dbReference>
<evidence type="ECO:0000256" key="11">
    <source>
        <dbReference type="ARBA" id="ARBA00023054"/>
    </source>
</evidence>
<keyword evidence="9" id="KW-0067">ATP-binding</keyword>
<keyword evidence="4" id="KW-0507">mRNA processing</keyword>
<evidence type="ECO:0000256" key="18">
    <source>
        <dbReference type="ARBA" id="ARBA00050042"/>
    </source>
</evidence>
<keyword evidence="11" id="KW-0175">Coiled coil</keyword>
<dbReference type="CDD" id="cd18787">
    <property type="entry name" value="SF2_C_DEAD"/>
    <property type="match status" value="1"/>
</dbReference>
<evidence type="ECO:0000256" key="17">
    <source>
        <dbReference type="ARBA" id="ARBA00050029"/>
    </source>
</evidence>
<dbReference type="InParanoid" id="I3NB31"/>
<gene>
    <name evidence="25" type="primary">DDX46</name>
</gene>
<organism evidence="25 26">
    <name type="scientific">Ictidomys tridecemlineatus</name>
    <name type="common">Thirteen-lined ground squirrel</name>
    <name type="synonym">Spermophilus tridecemlineatus</name>
    <dbReference type="NCBI Taxonomy" id="43179"/>
    <lineage>
        <taxon>Eukaryota</taxon>
        <taxon>Metazoa</taxon>
        <taxon>Chordata</taxon>
        <taxon>Craniata</taxon>
        <taxon>Vertebrata</taxon>
        <taxon>Euteleostomi</taxon>
        <taxon>Mammalia</taxon>
        <taxon>Eutheria</taxon>
        <taxon>Euarchontoglires</taxon>
        <taxon>Glires</taxon>
        <taxon>Rodentia</taxon>
        <taxon>Sciuromorpha</taxon>
        <taxon>Sciuridae</taxon>
        <taxon>Xerinae</taxon>
        <taxon>Marmotini</taxon>
        <taxon>Ictidomys</taxon>
    </lineage>
</organism>
<feature type="domain" description="Helicase C-terminal" evidence="23">
    <location>
        <begin position="516"/>
        <end position="677"/>
    </location>
</feature>
<reference evidence="25" key="3">
    <citation type="submission" date="2025-09" db="UniProtKB">
        <authorList>
            <consortium name="Ensembl"/>
        </authorList>
    </citation>
    <scope>IDENTIFICATION</scope>
</reference>
<sequence length="879" mass="98771">MGIHYRKRSASRGRSGSRSRSRSPSDKRSKRGDDRRSRSRDRDRRRERSRSRDKRRSRSRDRKRLRSGNRLWVQSLISLSLFLFFGRSRSKEKTESGESSKEKKKDKDDKEDEKEKDAGPLKIHSDILDDEDDPAEAEKEGNEMEGEELDPLDAYMEEVKEEVKKFNMRSVKGGGGNEKKSGPTVTKVVTVVTTKKAVVDSDKKKGELMENDQDAMEYSSEEEEVDLQTALTGYQTKQRKLLEPVDHGKIEYEPFRKNFYVEVPELAKMSQEEVNVFRLEMEGITVKGKGCPKPIKSWVQCGISMKILNSLKKHGYEKPTPIQTQAIPAIMSGRDLIGIAKTGSGKTIAFLLPMFRHIMDQRSLEEGEGPIAVIMTPTRELALQITKECKKFSKTLGLRVVCVYGGTGISEQIAELKRGAEIIVCTPGRMIDMLAANSGRVTNLRRVTYVVLDEADRMFDMGFEPQVMRIVDNVRPDRQTVMFSATFPRAMEALARRILSKPIEVQVGGRSVVCSDVEQQVIVIEEEKKFLKLLELLGHYQESGSVIIFVDKQEHADGLLKDLMRASYPCMSLHGGIDQYDRDSIINDFKNGTCKLLVATSVAARGLDVKHLILVVNYSCPNHYEDYVHRAGRTGRAGNKGYAYTFITEDQARYAGDIIKALELSGTAVPPDLEKLWSDFKDQQKAEGKIIKKSSGFSGKGFKFDETEQALANERKKLQKAALGLQDSDDEDAAVDIDEQIESMFNSKKRVKDMAAPGTSSVPAPTAGNAEKLEIAKRLALRINAQKNLGIESQVLSNLFQVSDPTAWLLEGSVWLNSSRPPTRQREREQEGLTCLSQPCSSSNMNDIFSIQSLGANELAVQKAKAEITRLIKEELIRL</sequence>
<evidence type="ECO:0000259" key="22">
    <source>
        <dbReference type="PROSITE" id="PS51192"/>
    </source>
</evidence>
<dbReference type="PROSITE" id="PS51194">
    <property type="entry name" value="HELICASE_CTER"/>
    <property type="match status" value="1"/>
</dbReference>
<dbReference type="GO" id="GO:0001650">
    <property type="term" value="C:fibrillar center"/>
    <property type="evidence" value="ECO:0007669"/>
    <property type="project" value="Ensembl"/>
</dbReference>
<proteinExistence type="inferred from homology"/>
<dbReference type="eggNOG" id="KOG0334">
    <property type="taxonomic scope" value="Eukaryota"/>
</dbReference>
<keyword evidence="13" id="KW-0539">Nucleus</keyword>
<dbReference type="EMBL" id="AGTP01071750">
    <property type="status" value="NOT_ANNOTATED_CDS"/>
    <property type="molecule type" value="Genomic_DNA"/>
</dbReference>
<feature type="domain" description="Helicase ATP-binding" evidence="22">
    <location>
        <begin position="327"/>
        <end position="505"/>
    </location>
</feature>
<evidence type="ECO:0000256" key="21">
    <source>
        <dbReference type="SAM" id="MobiDB-lite"/>
    </source>
</evidence>
<dbReference type="InterPro" id="IPR000629">
    <property type="entry name" value="RNA-helicase_DEAD-box_CS"/>
</dbReference>
<comment type="catalytic activity">
    <reaction evidence="15">
        <text>ATP + H2O = ADP + phosphate + H(+)</text>
        <dbReference type="Rhea" id="RHEA:13065"/>
        <dbReference type="ChEBI" id="CHEBI:15377"/>
        <dbReference type="ChEBI" id="CHEBI:15378"/>
        <dbReference type="ChEBI" id="CHEBI:30616"/>
        <dbReference type="ChEBI" id="CHEBI:43474"/>
        <dbReference type="ChEBI" id="CHEBI:456216"/>
        <dbReference type="EC" id="3.6.4.13"/>
    </reaction>
</comment>
<dbReference type="FunFam" id="3.40.50.300:FF:000079">
    <property type="entry name" value="probable ATP-dependent RNA helicase DDX17"/>
    <property type="match status" value="1"/>
</dbReference>
<dbReference type="SUPFAM" id="SSF52540">
    <property type="entry name" value="P-loop containing nucleoside triphosphate hydrolases"/>
    <property type="match status" value="2"/>
</dbReference>
<reference evidence="25" key="2">
    <citation type="submission" date="2025-08" db="UniProtKB">
        <authorList>
            <consortium name="Ensembl"/>
        </authorList>
    </citation>
    <scope>IDENTIFICATION</scope>
</reference>
<dbReference type="EMBL" id="AGTP01071749">
    <property type="status" value="NOT_ANNOTATED_CDS"/>
    <property type="molecule type" value="Genomic_DNA"/>
</dbReference>
<evidence type="ECO:0000313" key="26">
    <source>
        <dbReference type="Proteomes" id="UP000005215"/>
    </source>
</evidence>
<accession>I3NB31</accession>
<feature type="compositionally biased region" description="Acidic residues" evidence="21">
    <location>
        <begin position="143"/>
        <end position="152"/>
    </location>
</feature>
<feature type="region of interest" description="Disordered" evidence="21">
    <location>
        <begin position="88"/>
        <end position="152"/>
    </location>
</feature>
<feature type="compositionally biased region" description="Basic and acidic residues" evidence="21">
    <location>
        <begin position="89"/>
        <end position="127"/>
    </location>
</feature>
<evidence type="ECO:0000259" key="24">
    <source>
        <dbReference type="PROSITE" id="PS51195"/>
    </source>
</evidence>
<dbReference type="EMBL" id="AGTP01071745">
    <property type="status" value="NOT_ANNOTATED_CDS"/>
    <property type="molecule type" value="Genomic_DNA"/>
</dbReference>
<comment type="subunit">
    <text evidence="19">Component of the 17S U2 SnRNP complex, a ribonucleoprotein complex that contains small nuclear RNA (snRNA) U2 and a number of specific proteins. Within the 17S U2 SnRNP complex, DDX46 is part of the SF3B subcomplex, which is required for 'A' complex assembly formed by the stable binding of U2 snRNP to the branchpoint sequence in pre-mRNA. Recruited to the 17S U2 SnRNP complex following release of DDX42; DDX42 and DDX46 bind the SF3B subcomplex in a competitive manner.</text>
</comment>
<dbReference type="InterPro" id="IPR014014">
    <property type="entry name" value="RNA_helicase_DEAD_Q_motif"/>
</dbReference>
<dbReference type="GO" id="GO:0000398">
    <property type="term" value="P:mRNA splicing, via spliceosome"/>
    <property type="evidence" value="ECO:0007669"/>
    <property type="project" value="UniProtKB-ARBA"/>
</dbReference>
<evidence type="ECO:0000259" key="23">
    <source>
        <dbReference type="PROSITE" id="PS51194"/>
    </source>
</evidence>
<evidence type="ECO:0000256" key="14">
    <source>
        <dbReference type="ARBA" id="ARBA00038511"/>
    </source>
</evidence>
<evidence type="ECO:0000256" key="1">
    <source>
        <dbReference type="ARBA" id="ARBA00004324"/>
    </source>
</evidence>
<dbReference type="InterPro" id="IPR027417">
    <property type="entry name" value="P-loop_NTPase"/>
</dbReference>
<dbReference type="EMBL" id="AGTP01071741">
    <property type="status" value="NOT_ANNOTATED_CDS"/>
    <property type="molecule type" value="Genomic_DNA"/>
</dbReference>
<dbReference type="EMBL" id="AGTP01071742">
    <property type="status" value="NOT_ANNOTATED_CDS"/>
    <property type="molecule type" value="Genomic_DNA"/>
</dbReference>
<evidence type="ECO:0000256" key="13">
    <source>
        <dbReference type="ARBA" id="ARBA00023242"/>
    </source>
</evidence>
<evidence type="ECO:0000256" key="12">
    <source>
        <dbReference type="ARBA" id="ARBA00023187"/>
    </source>
</evidence>
<keyword evidence="10" id="KW-0694">RNA-binding</keyword>
<evidence type="ECO:0000256" key="19">
    <source>
        <dbReference type="ARBA" id="ARBA00064119"/>
    </source>
</evidence>
<evidence type="ECO:0000256" key="9">
    <source>
        <dbReference type="ARBA" id="ARBA00022840"/>
    </source>
</evidence>
<dbReference type="HOGENOM" id="CLU_003041_0_0_1"/>
<keyword evidence="12" id="KW-0508">mRNA splicing</keyword>
<dbReference type="Pfam" id="PF00271">
    <property type="entry name" value="Helicase_C"/>
    <property type="match status" value="1"/>
</dbReference>
<reference evidence="26" key="1">
    <citation type="submission" date="2011-11" db="EMBL/GenBank/DDBJ databases">
        <title>The Draft Genome of Spermophilus tridecemlineatus.</title>
        <authorList>
            <consortium name="The Broad Institute Genome Assembly &amp; Analysis Group"/>
            <consortium name="Computational R&amp;D Group"/>
            <consortium name="and Sequencing Platform"/>
            <person name="Di Palma F."/>
            <person name="Alfoldi J."/>
            <person name="Johnson J."/>
            <person name="Berlin A."/>
            <person name="Gnerre S."/>
            <person name="Jaffe D."/>
            <person name="MacCallum I."/>
            <person name="Young S."/>
            <person name="Walker B.J."/>
            <person name="Lindblad-Toh K."/>
        </authorList>
    </citation>
    <scope>NUCLEOTIDE SEQUENCE [LARGE SCALE GENOMIC DNA]</scope>
</reference>
<keyword evidence="26" id="KW-1185">Reference proteome</keyword>
<dbReference type="GO" id="GO:0003723">
    <property type="term" value="F:RNA binding"/>
    <property type="evidence" value="ECO:0007669"/>
    <property type="project" value="UniProtKB-KW"/>
</dbReference>
<dbReference type="FunCoup" id="I3NB31">
    <property type="interactions" value="4661"/>
</dbReference>
<evidence type="ECO:0000256" key="15">
    <source>
        <dbReference type="ARBA" id="ARBA00047984"/>
    </source>
</evidence>
<dbReference type="CDD" id="cd17953">
    <property type="entry name" value="DEADc_DDX46"/>
    <property type="match status" value="1"/>
</dbReference>
<evidence type="ECO:0000256" key="20">
    <source>
        <dbReference type="PROSITE-ProRule" id="PRU00552"/>
    </source>
</evidence>
<protein>
    <recommendedName>
        <fullName evidence="17">Probable ATP-dependent RNA helicase DDX46</fullName>
        <ecNumber evidence="3">3.6.4.13</ecNumber>
    </recommendedName>
    <alternativeName>
        <fullName evidence="18">DEAD box protein 46</fullName>
    </alternativeName>
</protein>
<keyword evidence="6" id="KW-0547">Nucleotide-binding</keyword>
<keyword evidence="5" id="KW-0747">Spliceosome</keyword>
<dbReference type="PROSITE" id="PS00039">
    <property type="entry name" value="DEAD_ATP_HELICASE"/>
    <property type="match status" value="1"/>
</dbReference>
<dbReference type="AlphaFoldDB" id="I3NB31"/>
<dbReference type="EMBL" id="AGTP01071743">
    <property type="status" value="NOT_ANNOTATED_CDS"/>
    <property type="molecule type" value="Genomic_DNA"/>
</dbReference>
<evidence type="ECO:0000256" key="8">
    <source>
        <dbReference type="ARBA" id="ARBA00022806"/>
    </source>
</evidence>
<evidence type="ECO:0000313" key="25">
    <source>
        <dbReference type="Ensembl" id="ENSSTOP00000021578.2"/>
    </source>
</evidence>
<dbReference type="GO" id="GO:0005524">
    <property type="term" value="F:ATP binding"/>
    <property type="evidence" value="ECO:0007669"/>
    <property type="project" value="UniProtKB-KW"/>
</dbReference>
<dbReference type="EMBL" id="AGTP01071748">
    <property type="status" value="NOT_ANNOTATED_CDS"/>
    <property type="molecule type" value="Genomic_DNA"/>
</dbReference>
<evidence type="ECO:0000256" key="10">
    <source>
        <dbReference type="ARBA" id="ARBA00022884"/>
    </source>
</evidence>
<dbReference type="SMART" id="SM00490">
    <property type="entry name" value="HELICc"/>
    <property type="match status" value="1"/>
</dbReference>
<keyword evidence="7" id="KW-0378">Hydrolase</keyword>
<feature type="region of interest" description="Disordered" evidence="21">
    <location>
        <begin position="1"/>
        <end position="67"/>
    </location>
</feature>
<dbReference type="EC" id="3.6.4.13" evidence="3"/>
<feature type="compositionally biased region" description="Basic and acidic residues" evidence="21">
    <location>
        <begin position="23"/>
        <end position="46"/>
    </location>
</feature>
<evidence type="ECO:0000256" key="5">
    <source>
        <dbReference type="ARBA" id="ARBA00022728"/>
    </source>
</evidence>
<dbReference type="STRING" id="43179.ENSSTOP00000021578"/>
<dbReference type="GO" id="GO:0016607">
    <property type="term" value="C:nuclear speck"/>
    <property type="evidence" value="ECO:0007669"/>
    <property type="project" value="UniProtKB-SubCell"/>
</dbReference>
<dbReference type="GO" id="GO:0016787">
    <property type="term" value="F:hydrolase activity"/>
    <property type="evidence" value="ECO:0007669"/>
    <property type="project" value="UniProtKB-KW"/>
</dbReference>
<feature type="compositionally biased region" description="Basic residues" evidence="21">
    <location>
        <begin position="47"/>
        <end position="67"/>
    </location>
</feature>
<dbReference type="GO" id="GO:0003724">
    <property type="term" value="F:RNA helicase activity"/>
    <property type="evidence" value="ECO:0007669"/>
    <property type="project" value="UniProtKB-EC"/>
</dbReference>
<dbReference type="InterPro" id="IPR001650">
    <property type="entry name" value="Helicase_C-like"/>
</dbReference>
<evidence type="ECO:0000256" key="2">
    <source>
        <dbReference type="ARBA" id="ARBA00004408"/>
    </source>
</evidence>
<dbReference type="Ensembl" id="ENSSTOT00000020955.2">
    <property type="protein sequence ID" value="ENSSTOP00000021578.2"/>
    <property type="gene ID" value="ENSSTOG00000025564.2"/>
</dbReference>
<dbReference type="InterPro" id="IPR014001">
    <property type="entry name" value="Helicase_ATP-bd"/>
</dbReference>
<evidence type="ECO:0000256" key="7">
    <source>
        <dbReference type="ARBA" id="ARBA00022801"/>
    </source>
</evidence>
<evidence type="ECO:0000256" key="16">
    <source>
        <dbReference type="ARBA" id="ARBA00049949"/>
    </source>
</evidence>
<dbReference type="Pfam" id="PF00270">
    <property type="entry name" value="DEAD"/>
    <property type="match status" value="1"/>
</dbReference>
<comment type="subcellular location">
    <subcellularLocation>
        <location evidence="1">Nucleus speckle</location>
    </subcellularLocation>
    <subcellularLocation>
        <location evidence="2">Nucleus</location>
        <location evidence="2">Cajal body</location>
    </subcellularLocation>
</comment>
<evidence type="ECO:0000256" key="6">
    <source>
        <dbReference type="ARBA" id="ARBA00022741"/>
    </source>
</evidence>
<dbReference type="Gene3D" id="3.40.50.300">
    <property type="entry name" value="P-loop containing nucleotide triphosphate hydrolases"/>
    <property type="match status" value="2"/>
</dbReference>
<dbReference type="FunFam" id="3.40.50.300:FF:000584">
    <property type="entry name" value="probable ATP-dependent RNA helicase DDX46"/>
    <property type="match status" value="1"/>
</dbReference>
<comment type="function">
    <text evidence="16">Component of the 17S U2 SnRNP complex of the spliceosome, a large ribonucleoprotein complex that removes introns from transcribed pre-mRNAs. The 17S U2 SnRNP complex (1) directly participates in early spliceosome assembly and (2) mediates recognition of the intron branch site during pre-mRNA splicing by promoting the selection of the pre-mRNA branch-site adenosine, the nucleophile for the first step of splicing. Within the 17S U2 SnRNP complex, DDX46 plays essential roles during assembly of pre-spliceosome and proofreading of the branch site.</text>
</comment>
<dbReference type="PROSITE" id="PS51195">
    <property type="entry name" value="Q_MOTIF"/>
    <property type="match status" value="1"/>
</dbReference>
<dbReference type="InterPro" id="IPR011545">
    <property type="entry name" value="DEAD/DEAH_box_helicase_dom"/>
</dbReference>
<feature type="compositionally biased region" description="Basic residues" evidence="21">
    <location>
        <begin position="1"/>
        <end position="21"/>
    </location>
</feature>
<dbReference type="GeneTree" id="ENSGT00940000157753"/>
<feature type="domain" description="DEAD-box RNA helicase Q" evidence="24">
    <location>
        <begin position="296"/>
        <end position="324"/>
    </location>
</feature>
<dbReference type="PANTHER" id="PTHR47958">
    <property type="entry name" value="ATP-DEPENDENT RNA HELICASE DBP3"/>
    <property type="match status" value="1"/>
</dbReference>
<feature type="short sequence motif" description="Q motif" evidence="20">
    <location>
        <begin position="296"/>
        <end position="324"/>
    </location>
</feature>
<dbReference type="Proteomes" id="UP000005215">
    <property type="component" value="Unassembled WGS sequence"/>
</dbReference>
<dbReference type="GO" id="GO:0005681">
    <property type="term" value="C:spliceosomal complex"/>
    <property type="evidence" value="ECO:0007669"/>
    <property type="project" value="UniProtKB-KW"/>
</dbReference>